<feature type="domain" description="Chorismate mutase" evidence="4">
    <location>
        <begin position="278"/>
        <end position="369"/>
    </location>
</feature>
<comment type="caution">
    <text evidence="6">The sequence shown here is derived from an EMBL/GenBank/DDBJ whole genome shotgun (WGS) entry which is preliminary data.</text>
</comment>
<dbReference type="GO" id="GO:0070403">
    <property type="term" value="F:NAD+ binding"/>
    <property type="evidence" value="ECO:0007669"/>
    <property type="project" value="InterPro"/>
</dbReference>
<sequence>MAPTLPHSGGGSAPPARIGKVAFLGYGRFGAALGSLLRDAGIAVRALDPRADIQDAARASSIPELVDGADLVLVAVPVPAMREALVSLRPHLAPGQVVADVGSVKTVPAAAMAEVIGAHRPWVATHPLFGPASLARGERPLRAVVCPNPAHPDAVRRVVALFERIGCQVLEQAPDEHDRVMAFTHALAFFIAKGMLDAGVPAGAPYAPPSFQGIAHTIETVRVDAGHLFAALHRENPFAGEARRRLINALLSIDRTLDVPTEDAAPEDIAALAIPDLGSLSPELRETRELIDELDQELVGLLARRSELVQRAARAKATIGAAVRDPVREARLMEARRRCAVELGLDPDGVADVFEVILRHSRSLQERRSSS</sequence>
<dbReference type="InterPro" id="IPR046826">
    <property type="entry name" value="PDH_N"/>
</dbReference>
<dbReference type="InterPro" id="IPR050812">
    <property type="entry name" value="Preph/Arog_dehydrog"/>
</dbReference>
<dbReference type="PROSITE" id="PS51176">
    <property type="entry name" value="PDH_ADH"/>
    <property type="match status" value="1"/>
</dbReference>
<dbReference type="EMBL" id="JEMA01001245">
    <property type="protein sequence ID" value="KYF60872.1"/>
    <property type="molecule type" value="Genomic_DNA"/>
</dbReference>
<dbReference type="InterPro" id="IPR003099">
    <property type="entry name" value="Prephen_DH"/>
</dbReference>
<proteinExistence type="predicted"/>
<evidence type="ECO:0000259" key="4">
    <source>
        <dbReference type="PROSITE" id="PS51168"/>
    </source>
</evidence>
<evidence type="ECO:0000256" key="2">
    <source>
        <dbReference type="ARBA" id="ARBA00023002"/>
    </source>
</evidence>
<dbReference type="SUPFAM" id="SSF48600">
    <property type="entry name" value="Chorismate mutase II"/>
    <property type="match status" value="1"/>
</dbReference>
<dbReference type="Pfam" id="PF01817">
    <property type="entry name" value="CM_2"/>
    <property type="match status" value="1"/>
</dbReference>
<evidence type="ECO:0000259" key="5">
    <source>
        <dbReference type="PROSITE" id="PS51176"/>
    </source>
</evidence>
<dbReference type="Gene3D" id="1.20.59.10">
    <property type="entry name" value="Chorismate mutase"/>
    <property type="match status" value="1"/>
</dbReference>
<evidence type="ECO:0000313" key="6">
    <source>
        <dbReference type="EMBL" id="KYF60872.1"/>
    </source>
</evidence>
<evidence type="ECO:0000313" key="7">
    <source>
        <dbReference type="Proteomes" id="UP000075260"/>
    </source>
</evidence>
<dbReference type="SUPFAM" id="SSF51735">
    <property type="entry name" value="NAD(P)-binding Rossmann-fold domains"/>
    <property type="match status" value="1"/>
</dbReference>
<dbReference type="PANTHER" id="PTHR21363:SF0">
    <property type="entry name" value="PREPHENATE DEHYDROGENASE [NADP(+)]"/>
    <property type="match status" value="1"/>
</dbReference>
<keyword evidence="3" id="KW-0175">Coiled coil</keyword>
<organism evidence="6 7">
    <name type="scientific">Sorangium cellulosum</name>
    <name type="common">Polyangium cellulosum</name>
    <dbReference type="NCBI Taxonomy" id="56"/>
    <lineage>
        <taxon>Bacteria</taxon>
        <taxon>Pseudomonadati</taxon>
        <taxon>Myxococcota</taxon>
        <taxon>Polyangia</taxon>
        <taxon>Polyangiales</taxon>
        <taxon>Polyangiaceae</taxon>
        <taxon>Sorangium</taxon>
    </lineage>
</organism>
<dbReference type="PROSITE" id="PS51168">
    <property type="entry name" value="CHORISMATE_MUT_2"/>
    <property type="match status" value="1"/>
</dbReference>
<dbReference type="GO" id="GO:0046417">
    <property type="term" value="P:chorismate metabolic process"/>
    <property type="evidence" value="ECO:0007669"/>
    <property type="project" value="InterPro"/>
</dbReference>
<dbReference type="EC" id="5.4.99.5" evidence="1"/>
<name>A0A150PYW0_SORCE</name>
<gene>
    <name evidence="6" type="ORF">BE15_41385</name>
</gene>
<dbReference type="Gene3D" id="3.40.50.720">
    <property type="entry name" value="NAD(P)-binding Rossmann-like Domain"/>
    <property type="match status" value="1"/>
</dbReference>
<dbReference type="SMART" id="SM00830">
    <property type="entry name" value="CM_2"/>
    <property type="match status" value="1"/>
</dbReference>
<dbReference type="InterPro" id="IPR002701">
    <property type="entry name" value="CM_II_prokaryot"/>
</dbReference>
<feature type="coiled-coil region" evidence="3">
    <location>
        <begin position="284"/>
        <end position="311"/>
    </location>
</feature>
<dbReference type="GO" id="GO:0006571">
    <property type="term" value="P:tyrosine biosynthetic process"/>
    <property type="evidence" value="ECO:0007669"/>
    <property type="project" value="InterPro"/>
</dbReference>
<dbReference type="AlphaFoldDB" id="A0A150PYW0"/>
<evidence type="ECO:0000256" key="3">
    <source>
        <dbReference type="SAM" id="Coils"/>
    </source>
</evidence>
<dbReference type="GO" id="GO:0004665">
    <property type="term" value="F:prephenate dehydrogenase (NADP+) activity"/>
    <property type="evidence" value="ECO:0007669"/>
    <property type="project" value="InterPro"/>
</dbReference>
<feature type="domain" description="Prephenate/arogenate dehydrogenase" evidence="5">
    <location>
        <begin position="19"/>
        <end position="302"/>
    </location>
</feature>
<dbReference type="Pfam" id="PF02153">
    <property type="entry name" value="PDH_N"/>
    <property type="match status" value="1"/>
</dbReference>
<reference evidence="6 7" key="1">
    <citation type="submission" date="2014-02" db="EMBL/GenBank/DDBJ databases">
        <title>The small core and large imbalanced accessory genome model reveals a collaborative survival strategy of Sorangium cellulosum strains in nature.</title>
        <authorList>
            <person name="Han K."/>
            <person name="Peng R."/>
            <person name="Blom J."/>
            <person name="Li Y.-Z."/>
        </authorList>
    </citation>
    <scope>NUCLEOTIDE SEQUENCE [LARGE SCALE GENOMIC DNA]</scope>
    <source>
        <strain evidence="6 7">So0008-312</strain>
    </source>
</reference>
<dbReference type="OrthoDB" id="9800497at2"/>
<dbReference type="InterPro" id="IPR008927">
    <property type="entry name" value="6-PGluconate_DH-like_C_sf"/>
</dbReference>
<protein>
    <recommendedName>
        <fullName evidence="1">chorismate mutase</fullName>
        <ecNumber evidence="1">5.4.99.5</ecNumber>
    </recommendedName>
</protein>
<dbReference type="RefSeq" id="WP_061613329.1">
    <property type="nucleotide sequence ID" value="NZ_CP162579.1"/>
</dbReference>
<dbReference type="GO" id="GO:0004106">
    <property type="term" value="F:chorismate mutase activity"/>
    <property type="evidence" value="ECO:0007669"/>
    <property type="project" value="UniProtKB-EC"/>
</dbReference>
<dbReference type="PANTHER" id="PTHR21363">
    <property type="entry name" value="PREPHENATE DEHYDROGENASE"/>
    <property type="match status" value="1"/>
</dbReference>
<dbReference type="InterPro" id="IPR036263">
    <property type="entry name" value="Chorismate_II_sf"/>
</dbReference>
<dbReference type="SUPFAM" id="SSF48179">
    <property type="entry name" value="6-phosphogluconate dehydrogenase C-terminal domain-like"/>
    <property type="match status" value="1"/>
</dbReference>
<dbReference type="Proteomes" id="UP000075260">
    <property type="component" value="Unassembled WGS sequence"/>
</dbReference>
<keyword evidence="2" id="KW-0560">Oxidoreductase</keyword>
<evidence type="ECO:0000256" key="1">
    <source>
        <dbReference type="ARBA" id="ARBA00012404"/>
    </source>
</evidence>
<dbReference type="InterPro" id="IPR036291">
    <property type="entry name" value="NAD(P)-bd_dom_sf"/>
</dbReference>
<accession>A0A150PYW0</accession>
<dbReference type="InterPro" id="IPR036979">
    <property type="entry name" value="CM_dom_sf"/>
</dbReference>
<dbReference type="GO" id="GO:0008977">
    <property type="term" value="F:prephenate dehydrogenase (NAD+) activity"/>
    <property type="evidence" value="ECO:0007669"/>
    <property type="project" value="InterPro"/>
</dbReference>